<dbReference type="PANTHER" id="PTHR43512">
    <property type="entry name" value="TRANSLATION FACTOR GUF1-RELATED"/>
    <property type="match status" value="1"/>
</dbReference>
<evidence type="ECO:0000313" key="15">
    <source>
        <dbReference type="Proteomes" id="UP000183263"/>
    </source>
</evidence>
<dbReference type="NCBIfam" id="TIGR01393">
    <property type="entry name" value="lepA"/>
    <property type="match status" value="1"/>
</dbReference>
<reference evidence="14 15" key="1">
    <citation type="submission" date="2016-10" db="EMBL/GenBank/DDBJ databases">
        <authorList>
            <person name="de Groot N.N."/>
        </authorList>
    </citation>
    <scope>NUCLEOTIDE SEQUENCE [LARGE SCALE GENOMIC DNA]</scope>
    <source>
        <strain evidence="14 15">DSM 44892</strain>
    </source>
</reference>
<dbReference type="InterPro" id="IPR035647">
    <property type="entry name" value="EFG_III/V"/>
</dbReference>
<comment type="catalytic activity">
    <reaction evidence="8 12">
        <text>GTP + H2O = GDP + phosphate + H(+)</text>
        <dbReference type="Rhea" id="RHEA:19669"/>
        <dbReference type="ChEBI" id="CHEBI:15377"/>
        <dbReference type="ChEBI" id="CHEBI:15378"/>
        <dbReference type="ChEBI" id="CHEBI:37565"/>
        <dbReference type="ChEBI" id="CHEBI:43474"/>
        <dbReference type="ChEBI" id="CHEBI:58189"/>
        <dbReference type="EC" id="3.6.5.n1"/>
    </reaction>
</comment>
<comment type="function">
    <text evidence="9 12">Required for accurate and efficient protein synthesis under certain stress conditions. May act as a fidelity factor of the translation reaction, by catalyzing a one-codon backward translocation of tRNAs on improperly translocated ribosomes. Back-translocation proceeds from a post-translocation (POST) complex to a pre-translocation (PRE) complex, thus giving elongation factor G a second chance to translocate the tRNAs correctly. Binds to ribosomes in a GTP-dependent manner.</text>
</comment>
<dbReference type="CDD" id="cd16260">
    <property type="entry name" value="EF4_III"/>
    <property type="match status" value="1"/>
</dbReference>
<evidence type="ECO:0000313" key="14">
    <source>
        <dbReference type="EMBL" id="SDH58821.1"/>
    </source>
</evidence>
<protein>
    <recommendedName>
        <fullName evidence="11 12">Elongation factor 4</fullName>
        <shortName evidence="12">EF-4</shortName>
        <ecNumber evidence="11 12">3.6.5.n1</ecNumber>
    </recommendedName>
    <alternativeName>
        <fullName evidence="12">Ribosomal back-translocase LepA</fullName>
    </alternativeName>
</protein>
<proteinExistence type="inferred from homology"/>
<dbReference type="InterPro" id="IPR004161">
    <property type="entry name" value="EFTu-like_2"/>
</dbReference>
<evidence type="ECO:0000256" key="5">
    <source>
        <dbReference type="ARBA" id="ARBA00022917"/>
    </source>
</evidence>
<dbReference type="Proteomes" id="UP000183263">
    <property type="component" value="Unassembled WGS sequence"/>
</dbReference>
<dbReference type="SUPFAM" id="SSF52540">
    <property type="entry name" value="P-loop containing nucleoside triphosphate hydrolases"/>
    <property type="match status" value="1"/>
</dbReference>
<evidence type="ECO:0000256" key="9">
    <source>
        <dbReference type="ARBA" id="ARBA00057626"/>
    </source>
</evidence>
<sequence length="626" mass="68800">MGRSGSVPAKGSLITSFADTTFTDPAKIRNFCIIAHIDHGKSTLADRMLQLTGVVEERQMRAQYLDRMDIERERGITIKAQNVRLPWNLDGEDYVMHLIDTPGHVDFTYEVSRALEACEGAVLLVDAAQGIEAQTLANLYLALDKDLTIIPVLNKIDLPAADPDRYASEIAHIIGCEPDDVLRVSGKTGVGVPELIDAVIRQVPPPVGDADAPARAMIFDSVYDTYRGVVTYVRVVDGKIVPREKIKMMSTGATHELLEVGIVSPEPKPTAGLGVGEVGYLITGVKDVRQSKVGDTVTSARHGAEKPLTGYREPRPMVYSGLYPVDGSDYPVLRDALEKLQLNDAALTYEPETSVALGFGFRCGFLGLLHMEITRERLEREFGLDLISTAPNVVYRVVLEGGEEVVVTNPSDWPAGKAREIYEPIVKCTVIAPSEFIGAIMELCQSRRGELGGMDYLSETRVELRYTLPMAEIIFDFFDSLKSRTRGYASLDYEEAGEQEAALVKVDILLQGEAVDAFSAIVHKDAASAYGNKMTTKLRELIPRQQFEVPIQAAIGSKIIARENIRAIRKDVLAKCYGGDISRKRKLLEKQKEGKKRMKTIGRVDVPQEAFVAALSSDAASDKPKK</sequence>
<evidence type="ECO:0000256" key="10">
    <source>
        <dbReference type="ARBA" id="ARBA00061052"/>
    </source>
</evidence>
<evidence type="ECO:0000256" key="8">
    <source>
        <dbReference type="ARBA" id="ARBA00050293"/>
    </source>
</evidence>
<evidence type="ECO:0000256" key="12">
    <source>
        <dbReference type="HAMAP-Rule" id="MF_00071"/>
    </source>
</evidence>
<dbReference type="AlphaFoldDB" id="A0A1G8DMK7"/>
<comment type="similarity">
    <text evidence="10">Belongs to the GTP-binding elongation factor family. LepA subfamily.</text>
</comment>
<dbReference type="FunFam" id="2.40.30.10:FF:000015">
    <property type="entry name" value="Translation factor GUF1, mitochondrial"/>
    <property type="match status" value="1"/>
</dbReference>
<keyword evidence="3 12" id="KW-0547">Nucleotide-binding</keyword>
<dbReference type="GO" id="GO:0005525">
    <property type="term" value="F:GTP binding"/>
    <property type="evidence" value="ECO:0007669"/>
    <property type="project" value="UniProtKB-UniRule"/>
</dbReference>
<dbReference type="InterPro" id="IPR006297">
    <property type="entry name" value="EF-4"/>
</dbReference>
<dbReference type="GO" id="GO:0003746">
    <property type="term" value="F:translation elongation factor activity"/>
    <property type="evidence" value="ECO:0007669"/>
    <property type="project" value="UniProtKB-UniRule"/>
</dbReference>
<keyword evidence="5 12" id="KW-0648">Protein biosynthesis</keyword>
<keyword evidence="2 12" id="KW-1003">Cell membrane</keyword>
<dbReference type="Pfam" id="PF00009">
    <property type="entry name" value="GTP_EFTU"/>
    <property type="match status" value="1"/>
</dbReference>
<dbReference type="InterPro" id="IPR013842">
    <property type="entry name" value="LepA_CTD"/>
</dbReference>
<dbReference type="GO" id="GO:0003924">
    <property type="term" value="F:GTPase activity"/>
    <property type="evidence" value="ECO:0007669"/>
    <property type="project" value="UniProtKB-UniRule"/>
</dbReference>
<dbReference type="InterPro" id="IPR000640">
    <property type="entry name" value="EFG_V-like"/>
</dbReference>
<dbReference type="PANTHER" id="PTHR43512:SF4">
    <property type="entry name" value="TRANSLATION FACTOR GUF1 HOMOLOG, CHLOROPLASTIC"/>
    <property type="match status" value="1"/>
</dbReference>
<dbReference type="Gene3D" id="3.30.70.2570">
    <property type="entry name" value="Elongation factor 4, C-terminal domain"/>
    <property type="match status" value="1"/>
</dbReference>
<dbReference type="InterPro" id="IPR005225">
    <property type="entry name" value="Small_GTP-bd"/>
</dbReference>
<dbReference type="InterPro" id="IPR038363">
    <property type="entry name" value="LepA_C_sf"/>
</dbReference>
<dbReference type="InterPro" id="IPR009000">
    <property type="entry name" value="Transl_B-barrel_sf"/>
</dbReference>
<keyword evidence="6 12" id="KW-0342">GTP-binding</keyword>
<dbReference type="SMART" id="SM00838">
    <property type="entry name" value="EFG_C"/>
    <property type="match status" value="1"/>
</dbReference>
<dbReference type="FunFam" id="3.30.70.870:FF:000004">
    <property type="entry name" value="Translation factor GUF1, mitochondrial"/>
    <property type="match status" value="1"/>
</dbReference>
<evidence type="ECO:0000256" key="7">
    <source>
        <dbReference type="ARBA" id="ARBA00023136"/>
    </source>
</evidence>
<evidence type="ECO:0000256" key="1">
    <source>
        <dbReference type="ARBA" id="ARBA00005454"/>
    </source>
</evidence>
<keyword evidence="7 12" id="KW-0472">Membrane</keyword>
<evidence type="ECO:0000259" key="13">
    <source>
        <dbReference type="PROSITE" id="PS51722"/>
    </source>
</evidence>
<dbReference type="PROSITE" id="PS00301">
    <property type="entry name" value="G_TR_1"/>
    <property type="match status" value="1"/>
</dbReference>
<dbReference type="CDD" id="cd03699">
    <property type="entry name" value="EF4_II"/>
    <property type="match status" value="1"/>
</dbReference>
<dbReference type="SUPFAM" id="SSF54980">
    <property type="entry name" value="EF-G C-terminal domain-like"/>
    <property type="match status" value="2"/>
</dbReference>
<dbReference type="InterPro" id="IPR000795">
    <property type="entry name" value="T_Tr_GTP-bd_dom"/>
</dbReference>
<accession>A0A1G8DMK7</accession>
<comment type="similarity">
    <text evidence="1 12">Belongs to the TRAFAC class translation factor GTPase superfamily. Classic translation factor GTPase family. LepA subfamily.</text>
</comment>
<dbReference type="PRINTS" id="PR00315">
    <property type="entry name" value="ELONGATNFCT"/>
</dbReference>
<keyword evidence="4 12" id="KW-0378">Hydrolase</keyword>
<gene>
    <name evidence="12" type="primary">lepA</name>
    <name evidence="14" type="ORF">SAMN05444695_102344</name>
</gene>
<dbReference type="Gene3D" id="3.40.50.300">
    <property type="entry name" value="P-loop containing nucleotide triphosphate hydrolases"/>
    <property type="match status" value="1"/>
</dbReference>
<evidence type="ECO:0000256" key="3">
    <source>
        <dbReference type="ARBA" id="ARBA00022741"/>
    </source>
</evidence>
<evidence type="ECO:0000256" key="11">
    <source>
        <dbReference type="ARBA" id="ARBA00066744"/>
    </source>
</evidence>
<dbReference type="HAMAP" id="MF_00071">
    <property type="entry name" value="LepA"/>
    <property type="match status" value="1"/>
</dbReference>
<dbReference type="Pfam" id="PF06421">
    <property type="entry name" value="LepA_C"/>
    <property type="match status" value="1"/>
</dbReference>
<dbReference type="FunFam" id="3.40.50.300:FF:000078">
    <property type="entry name" value="Elongation factor 4"/>
    <property type="match status" value="1"/>
</dbReference>
<dbReference type="Gene3D" id="3.30.70.240">
    <property type="match status" value="1"/>
</dbReference>
<evidence type="ECO:0000256" key="2">
    <source>
        <dbReference type="ARBA" id="ARBA00022475"/>
    </source>
</evidence>
<evidence type="ECO:0000256" key="6">
    <source>
        <dbReference type="ARBA" id="ARBA00023134"/>
    </source>
</evidence>
<dbReference type="EC" id="3.6.5.n1" evidence="11 12"/>
<dbReference type="Pfam" id="PF00679">
    <property type="entry name" value="EFG_C"/>
    <property type="match status" value="1"/>
</dbReference>
<dbReference type="GO" id="GO:0045727">
    <property type="term" value="P:positive regulation of translation"/>
    <property type="evidence" value="ECO:0007669"/>
    <property type="project" value="UniProtKB-UniRule"/>
</dbReference>
<dbReference type="InterPro" id="IPR035654">
    <property type="entry name" value="LepA_IV"/>
</dbReference>
<dbReference type="EMBL" id="FNDN01000002">
    <property type="protein sequence ID" value="SDH58821.1"/>
    <property type="molecule type" value="Genomic_DNA"/>
</dbReference>
<dbReference type="InterPro" id="IPR031157">
    <property type="entry name" value="G_TR_CS"/>
</dbReference>
<dbReference type="CDD" id="cd01890">
    <property type="entry name" value="LepA"/>
    <property type="match status" value="1"/>
</dbReference>
<keyword evidence="15" id="KW-1185">Reference proteome</keyword>
<dbReference type="Gene3D" id="3.30.70.870">
    <property type="entry name" value="Elongation Factor G (Translational Gtpase), domain 3"/>
    <property type="match status" value="1"/>
</dbReference>
<dbReference type="Gene3D" id="2.40.30.10">
    <property type="entry name" value="Translation factors"/>
    <property type="match status" value="1"/>
</dbReference>
<feature type="domain" description="Tr-type G" evidence="13">
    <location>
        <begin position="26"/>
        <end position="207"/>
    </location>
</feature>
<organism evidence="14 15">
    <name type="scientific">Rhodococcus triatomae</name>
    <dbReference type="NCBI Taxonomy" id="300028"/>
    <lineage>
        <taxon>Bacteria</taxon>
        <taxon>Bacillati</taxon>
        <taxon>Actinomycetota</taxon>
        <taxon>Actinomycetes</taxon>
        <taxon>Mycobacteriales</taxon>
        <taxon>Nocardiaceae</taxon>
        <taxon>Rhodococcus</taxon>
    </lineage>
</organism>
<dbReference type="PROSITE" id="PS51722">
    <property type="entry name" value="G_TR_2"/>
    <property type="match status" value="1"/>
</dbReference>
<feature type="binding site" evidence="12">
    <location>
        <begin position="38"/>
        <end position="43"/>
    </location>
    <ligand>
        <name>GTP</name>
        <dbReference type="ChEBI" id="CHEBI:37565"/>
    </ligand>
</feature>
<name>A0A1G8DMK7_9NOCA</name>
<dbReference type="GO" id="GO:0005886">
    <property type="term" value="C:plasma membrane"/>
    <property type="evidence" value="ECO:0007669"/>
    <property type="project" value="UniProtKB-SubCell"/>
</dbReference>
<dbReference type="FunFam" id="3.30.70.2570:FF:000001">
    <property type="entry name" value="Translation factor GUF1, mitochondrial"/>
    <property type="match status" value="1"/>
</dbReference>
<dbReference type="GO" id="GO:0043022">
    <property type="term" value="F:ribosome binding"/>
    <property type="evidence" value="ECO:0007669"/>
    <property type="project" value="UniProtKB-UniRule"/>
</dbReference>
<comment type="subcellular location">
    <subcellularLocation>
        <location evidence="12">Cell membrane</location>
        <topology evidence="12">Peripheral membrane protein</topology>
        <orientation evidence="12">Cytoplasmic side</orientation>
    </subcellularLocation>
</comment>
<dbReference type="SUPFAM" id="SSF50447">
    <property type="entry name" value="Translation proteins"/>
    <property type="match status" value="1"/>
</dbReference>
<dbReference type="FunFam" id="3.30.70.240:FF:000011">
    <property type="entry name" value="Elongation factor 4"/>
    <property type="match status" value="1"/>
</dbReference>
<evidence type="ECO:0000256" key="4">
    <source>
        <dbReference type="ARBA" id="ARBA00022801"/>
    </source>
</evidence>
<dbReference type="Pfam" id="PF03144">
    <property type="entry name" value="GTP_EFTU_D2"/>
    <property type="match status" value="1"/>
</dbReference>
<dbReference type="CDD" id="cd03709">
    <property type="entry name" value="lepA_C"/>
    <property type="match status" value="1"/>
</dbReference>
<dbReference type="InterPro" id="IPR027417">
    <property type="entry name" value="P-loop_NTPase"/>
</dbReference>
<feature type="binding site" evidence="12">
    <location>
        <begin position="154"/>
        <end position="157"/>
    </location>
    <ligand>
        <name>GTP</name>
        <dbReference type="ChEBI" id="CHEBI:37565"/>
    </ligand>
</feature>
<dbReference type="NCBIfam" id="TIGR00231">
    <property type="entry name" value="small_GTP"/>
    <property type="match status" value="1"/>
</dbReference>